<comment type="subcellular location">
    <subcellularLocation>
        <location evidence="6">Cell inner membrane</location>
    </subcellularLocation>
    <subcellularLocation>
        <location evidence="1">Cell membrane</location>
        <topology evidence="1">Single-pass membrane protein</topology>
    </subcellularLocation>
</comment>
<dbReference type="Gene3D" id="2.60.120.260">
    <property type="entry name" value="Galactose-binding domain-like"/>
    <property type="match status" value="2"/>
</dbReference>
<feature type="transmembrane region" description="Helical" evidence="6">
    <location>
        <begin position="779"/>
        <end position="801"/>
    </location>
</feature>
<sequence>MRPGRIAVVAALATTWLAPFALAQTTPFDMTPERPKGAAPASPSVQPAPAAPAAQPAIPPFTPVPTTAKPPPVPTAAAPPKSAGTPVGKPVTTERFRRFLVPASDLGLNGEIDKKTWSIYLTPAQAAAPVKLNLAYQNAIVVAPEASQLTVLINSRSVGSTPIRSSEKPEELSFDVPPGLLQAGSNLVSFEMQQRHRTDCSISSTYELWTDIDPSRTYLSFGGTEAARLVSTDGVRAVGVDEKGATEFDFVVPGLAQPGTTKPLMRLAQGLSVLSGMPNQSFNFQTAGLPALAPGKLTVLVGTASELQPLFPSLPPAAQVAPVATFVNDPRSGGPVLLVTGPSWQSIDTAIDSLVTSTDRAVDNRRDVLATQRWQAPDVPLIFSNTVLPFSQLGVSTTQFTGRRFRTDFGIGVPADFYANAYGEATILLDAAYSPDVLPGSHIDVFVNGSVASTVPITNKGGGIFRHLPIRVTLRHFKPGLNHVAVEAALLTSADAACAPGSNASATPHFALFDTSEFRMPDFARVGQRPNLAATGGTGYPYGLIENVLPVYLDRVDADTLSASATFLARLALMAGRPIPIEVATSPAGIGDRNALFIGPISQIPPTALTQLNIAPASQVSWRPNTAGKPADVDTGATFEQWRSMVSGGSWTGQISAFEEWMRRNFDISFSSLRFAPSAEATFMPSNAATIMVAQGASPDGNGTWTIVTSPTAGDLRSGLTALSAEDTWPELSGRITTYAAATKKIETVPVARFAFVPTQDFSFSNYRLVAANWLSTNILSYALLFAALTMLMGLATAALLSNLGRRR</sequence>
<keyword evidence="6" id="KW-0973">c-di-GMP</keyword>
<evidence type="ECO:0000313" key="8">
    <source>
        <dbReference type="EMBL" id="WFS22903.1"/>
    </source>
</evidence>
<gene>
    <name evidence="8" type="ORF">PR018_17595</name>
</gene>
<keyword evidence="6" id="KW-0997">Cell inner membrane</keyword>
<dbReference type="PANTHER" id="PTHR39083:SF1">
    <property type="entry name" value="CYCLIC DI-GMP-BINDING PROTEIN"/>
    <property type="match status" value="1"/>
</dbReference>
<dbReference type="Pfam" id="PF03170">
    <property type="entry name" value="BcsB"/>
    <property type="match status" value="1"/>
</dbReference>
<evidence type="ECO:0000256" key="7">
    <source>
        <dbReference type="SAM" id="MobiDB-lite"/>
    </source>
</evidence>
<feature type="compositionally biased region" description="Low complexity" evidence="7">
    <location>
        <begin position="38"/>
        <end position="56"/>
    </location>
</feature>
<evidence type="ECO:0000256" key="3">
    <source>
        <dbReference type="ARBA" id="ARBA00022692"/>
    </source>
</evidence>
<organism evidence="8 9">
    <name type="scientific">Rhizobium rhododendri</name>
    <dbReference type="NCBI Taxonomy" id="2506430"/>
    <lineage>
        <taxon>Bacteria</taxon>
        <taxon>Pseudomonadati</taxon>
        <taxon>Pseudomonadota</taxon>
        <taxon>Alphaproteobacteria</taxon>
        <taxon>Hyphomicrobiales</taxon>
        <taxon>Rhizobiaceae</taxon>
        <taxon>Rhizobium/Agrobacterium group</taxon>
        <taxon>Rhizobium</taxon>
    </lineage>
</organism>
<keyword evidence="2 6" id="KW-1003">Cell membrane</keyword>
<comment type="pathway">
    <text evidence="6">Glycan metabolism; bacterial cellulose biosynthesis.</text>
</comment>
<feature type="signal peptide" evidence="6">
    <location>
        <begin position="1"/>
        <end position="23"/>
    </location>
</feature>
<feature type="region of interest" description="Disordered" evidence="7">
    <location>
        <begin position="28"/>
        <end position="90"/>
    </location>
</feature>
<comment type="similarity">
    <text evidence="6">Belongs to the AcsB/BcsB family.</text>
</comment>
<keyword evidence="9" id="KW-1185">Reference proteome</keyword>
<dbReference type="InterPro" id="IPR018513">
    <property type="entry name" value="Cell_synthase_bac"/>
</dbReference>
<dbReference type="RefSeq" id="WP_142829099.1">
    <property type="nucleotide sequence ID" value="NZ_CP117267.1"/>
</dbReference>
<keyword evidence="5 6" id="KW-0472">Membrane</keyword>
<dbReference type="Proteomes" id="UP000318939">
    <property type="component" value="Chromosome"/>
</dbReference>
<evidence type="ECO:0000256" key="1">
    <source>
        <dbReference type="ARBA" id="ARBA00004162"/>
    </source>
</evidence>
<comment type="function">
    <text evidence="6">Binds the cellulose synthase activator, bis-(3'-5') cyclic diguanylic acid (c-di-GMP).</text>
</comment>
<protein>
    <recommendedName>
        <fullName evidence="6">Cyclic di-GMP-binding protein</fullName>
    </recommendedName>
    <alternativeName>
        <fullName evidence="6">Cellulose synthase regulatory subunit</fullName>
    </alternativeName>
</protein>
<dbReference type="EMBL" id="CP117267">
    <property type="protein sequence ID" value="WFS22903.1"/>
    <property type="molecule type" value="Genomic_DNA"/>
</dbReference>
<proteinExistence type="inferred from homology"/>
<dbReference type="PANTHER" id="PTHR39083">
    <property type="entry name" value="CYCLIC DI-GMP-BINDING PROTEIN"/>
    <property type="match status" value="1"/>
</dbReference>
<evidence type="ECO:0000256" key="4">
    <source>
        <dbReference type="ARBA" id="ARBA00022989"/>
    </source>
</evidence>
<keyword evidence="6" id="KW-0135">Cellulose biosynthesis</keyword>
<keyword evidence="4 6" id="KW-1133">Transmembrane helix</keyword>
<reference evidence="8" key="2">
    <citation type="journal article" date="2023" name="MicrobiologyOpen">
        <title>Genomics of the tumorigenes clade of the family Rhizobiaceae and description of Rhizobium rhododendri sp. nov.</title>
        <authorList>
            <person name="Kuzmanovic N."/>
            <person name="diCenzo G.C."/>
            <person name="Bunk B."/>
            <person name="Sproeer C."/>
            <person name="Fruehling A."/>
            <person name="Neumann-Schaal M."/>
            <person name="Overmann J."/>
            <person name="Smalla K."/>
        </authorList>
    </citation>
    <scope>NUCLEOTIDE SEQUENCE</scope>
    <source>
        <strain evidence="8">Rho-6.2</strain>
    </source>
</reference>
<accession>A0ABY8IH11</accession>
<evidence type="ECO:0000256" key="2">
    <source>
        <dbReference type="ARBA" id="ARBA00022475"/>
    </source>
</evidence>
<keyword evidence="3 6" id="KW-0812">Transmembrane</keyword>
<comment type="subunit">
    <text evidence="6">Tightly associated with the cellulose synthase catalytic subunit.</text>
</comment>
<evidence type="ECO:0000256" key="5">
    <source>
        <dbReference type="ARBA" id="ARBA00023136"/>
    </source>
</evidence>
<feature type="compositionally biased region" description="Pro residues" evidence="7">
    <location>
        <begin position="57"/>
        <end position="74"/>
    </location>
</feature>
<evidence type="ECO:0000313" key="9">
    <source>
        <dbReference type="Proteomes" id="UP000318939"/>
    </source>
</evidence>
<reference evidence="8" key="1">
    <citation type="journal article" date="2019" name="Phytopathology">
        <title>A Novel Group of Rhizobium tumorigenes-Like Agrobacteria Associated with Crown Gall Disease of Rhododendron and Blueberry.</title>
        <authorList>
            <person name="Kuzmanovic N."/>
            <person name="Behrens P."/>
            <person name="Idczak E."/>
            <person name="Wagner S."/>
            <person name="Gotz M."/>
            <person name="Sproer C."/>
            <person name="Bunk B."/>
            <person name="Overmann J."/>
            <person name="Smalla K."/>
        </authorList>
    </citation>
    <scope>NUCLEOTIDE SEQUENCE</scope>
    <source>
        <strain evidence="8">Rho-6.2</strain>
    </source>
</reference>
<name>A0ABY8IH11_9HYPH</name>
<feature type="chain" id="PRO_5044955204" description="Cyclic di-GMP-binding protein" evidence="6">
    <location>
        <begin position="24"/>
        <end position="808"/>
    </location>
</feature>
<evidence type="ECO:0000256" key="6">
    <source>
        <dbReference type="RuleBase" id="RU365021"/>
    </source>
</evidence>
<keyword evidence="6" id="KW-0732">Signal</keyword>